<sequence>MDAFFEWASAKVGGNPTAEQLRIVASILSSYPCALLFKLIPAKQTQLKHLFSIFVTSYIMVSVLHYYYGFVHIILVCLFTWTLMKFYKGKNGPWINFAMIMLSMSICHLKRQWGGYDVDNSNDYSGTLMIATVKLTSFGFNVADGRTKNQAILSSYNKRMKVEKYPTLIEFYGWMFFFGGFLVGPTSEFMDYMRFISMQMFQVKGNPHIPSPIKQTLFLIAKSVCFVTVIVTVAPYYNSASVNSTAFTDLSFSKKMIYLQIAAFTSRCKYYVAWFLSEAACVLCGFGFNGYDSSGNVRWDRFTNIIVRKCELSQSIKEMIDHWNIGANRWLRYYVYMRITPPGQTGGALSASFTYVVSALWHGFYPGYYLFFLSITPFQMLARHIRKTFRPLVMIPGTKNPQPILKFFYDMAGTILTMSIINILSAAFNLLYWHPAITVWKQIYFIHYLVGIVGYFIWKATNRSLREYQKKREAKAISEHARPPTPPIEEKIPSLHQQKSL</sequence>
<keyword evidence="3 8" id="KW-0812">Transmembrane</keyword>
<protein>
    <submittedName>
        <fullName evidence="9">Uncharacterized protein</fullName>
    </submittedName>
</protein>
<keyword evidence="5 8" id="KW-0472">Membrane</keyword>
<organism evidence="9 10">
    <name type="scientific">Mucor plumbeus</name>
    <dbReference type="NCBI Taxonomy" id="97098"/>
    <lineage>
        <taxon>Eukaryota</taxon>
        <taxon>Fungi</taxon>
        <taxon>Fungi incertae sedis</taxon>
        <taxon>Mucoromycota</taxon>
        <taxon>Mucoromycotina</taxon>
        <taxon>Mucoromycetes</taxon>
        <taxon>Mucorales</taxon>
        <taxon>Mucorineae</taxon>
        <taxon>Mucoraceae</taxon>
        <taxon>Mucor</taxon>
    </lineage>
</organism>
<evidence type="ECO:0000256" key="4">
    <source>
        <dbReference type="ARBA" id="ARBA00022989"/>
    </source>
</evidence>
<dbReference type="InterPro" id="IPR004299">
    <property type="entry name" value="MBOAT_fam"/>
</dbReference>
<dbReference type="OrthoDB" id="286734at2759"/>
<comment type="subcellular location">
    <subcellularLocation>
        <location evidence="1">Membrane</location>
        <topology evidence="1">Multi-pass membrane protein</topology>
    </subcellularLocation>
</comment>
<dbReference type="GO" id="GO:0030258">
    <property type="term" value="P:lipid modification"/>
    <property type="evidence" value="ECO:0007669"/>
    <property type="project" value="TreeGrafter"/>
</dbReference>
<evidence type="ECO:0000256" key="3">
    <source>
        <dbReference type="ARBA" id="ARBA00022692"/>
    </source>
</evidence>
<dbReference type="Proteomes" id="UP000650833">
    <property type="component" value="Unassembled WGS sequence"/>
</dbReference>
<evidence type="ECO:0000313" key="10">
    <source>
        <dbReference type="Proteomes" id="UP000650833"/>
    </source>
</evidence>
<proteinExistence type="predicted"/>
<feature type="transmembrane region" description="Helical" evidence="8">
    <location>
        <begin position="216"/>
        <end position="237"/>
    </location>
</feature>
<dbReference type="PANTHER" id="PTHR13906">
    <property type="entry name" value="PORCUPINE"/>
    <property type="match status" value="1"/>
</dbReference>
<feature type="transmembrane region" description="Helical" evidence="8">
    <location>
        <begin position="70"/>
        <end position="87"/>
    </location>
</feature>
<feature type="transmembrane region" description="Helical" evidence="8">
    <location>
        <begin position="20"/>
        <end position="40"/>
    </location>
</feature>
<gene>
    <name evidence="9" type="ORF">INT46_000098</name>
</gene>
<feature type="transmembrane region" description="Helical" evidence="8">
    <location>
        <begin position="439"/>
        <end position="458"/>
    </location>
</feature>
<dbReference type="GO" id="GO:0005783">
    <property type="term" value="C:endoplasmic reticulum"/>
    <property type="evidence" value="ECO:0007669"/>
    <property type="project" value="TreeGrafter"/>
</dbReference>
<dbReference type="GO" id="GO:0016020">
    <property type="term" value="C:membrane"/>
    <property type="evidence" value="ECO:0007669"/>
    <property type="project" value="UniProtKB-SubCell"/>
</dbReference>
<reference evidence="9" key="1">
    <citation type="submission" date="2020-12" db="EMBL/GenBank/DDBJ databases">
        <title>Metabolic potential, ecology and presence of endohyphal bacteria is reflected in genomic diversity of Mucoromycotina.</title>
        <authorList>
            <person name="Muszewska A."/>
            <person name="Okrasinska A."/>
            <person name="Steczkiewicz K."/>
            <person name="Drgas O."/>
            <person name="Orlowska M."/>
            <person name="Perlinska-Lenart U."/>
            <person name="Aleksandrzak-Piekarczyk T."/>
            <person name="Szatraj K."/>
            <person name="Zielenkiewicz U."/>
            <person name="Pilsyk S."/>
            <person name="Malc E."/>
            <person name="Mieczkowski P."/>
            <person name="Kruszewska J.S."/>
            <person name="Biernat P."/>
            <person name="Pawlowska J."/>
        </authorList>
    </citation>
    <scope>NUCLEOTIDE SEQUENCE</scope>
    <source>
        <strain evidence="9">CBS 226.32</strain>
    </source>
</reference>
<evidence type="ECO:0000256" key="5">
    <source>
        <dbReference type="ARBA" id="ARBA00023136"/>
    </source>
</evidence>
<dbReference type="InterPro" id="IPR049941">
    <property type="entry name" value="LPLAT_7/PORCN-like"/>
</dbReference>
<evidence type="ECO:0000256" key="2">
    <source>
        <dbReference type="ARBA" id="ARBA00022679"/>
    </source>
</evidence>
<dbReference type="Pfam" id="PF03062">
    <property type="entry name" value="MBOAT"/>
    <property type="match status" value="1"/>
</dbReference>
<comment type="caution">
    <text evidence="9">The sequence shown here is derived from an EMBL/GenBank/DDBJ whole genome shotgun (WGS) entry which is preliminary data.</text>
</comment>
<evidence type="ECO:0000256" key="1">
    <source>
        <dbReference type="ARBA" id="ARBA00004141"/>
    </source>
</evidence>
<dbReference type="EMBL" id="JAEPRC010000161">
    <property type="protein sequence ID" value="KAG2206027.1"/>
    <property type="molecule type" value="Genomic_DNA"/>
</dbReference>
<dbReference type="GO" id="GO:0046474">
    <property type="term" value="P:glycerophospholipid biosynthetic process"/>
    <property type="evidence" value="ECO:0007669"/>
    <property type="project" value="TreeGrafter"/>
</dbReference>
<evidence type="ECO:0000256" key="6">
    <source>
        <dbReference type="ARBA" id="ARBA00023315"/>
    </source>
</evidence>
<evidence type="ECO:0000256" key="8">
    <source>
        <dbReference type="SAM" id="Phobius"/>
    </source>
</evidence>
<dbReference type="AlphaFoldDB" id="A0A8H7R7V9"/>
<dbReference type="PANTHER" id="PTHR13906:SF4">
    <property type="entry name" value="LYSOPHOSPHOLIPID ACYLTRANSFERASE 6"/>
    <property type="match status" value="1"/>
</dbReference>
<feature type="transmembrane region" description="Helical" evidence="8">
    <location>
        <begin position="271"/>
        <end position="291"/>
    </location>
</feature>
<evidence type="ECO:0000256" key="7">
    <source>
        <dbReference type="SAM" id="MobiDB-lite"/>
    </source>
</evidence>
<keyword evidence="4 8" id="KW-1133">Transmembrane helix</keyword>
<name>A0A8H7R7V9_9FUNG</name>
<feature type="transmembrane region" description="Helical" evidence="8">
    <location>
        <begin position="407"/>
        <end position="433"/>
    </location>
</feature>
<feature type="compositionally biased region" description="Basic and acidic residues" evidence="7">
    <location>
        <begin position="474"/>
        <end position="493"/>
    </location>
</feature>
<dbReference type="GO" id="GO:0003841">
    <property type="term" value="F:1-acylglycerol-3-phosphate O-acyltransferase activity"/>
    <property type="evidence" value="ECO:0007669"/>
    <property type="project" value="TreeGrafter"/>
</dbReference>
<accession>A0A8H7R7V9</accession>
<feature type="region of interest" description="Disordered" evidence="7">
    <location>
        <begin position="474"/>
        <end position="501"/>
    </location>
</feature>
<feature type="transmembrane region" description="Helical" evidence="8">
    <location>
        <begin position="171"/>
        <end position="195"/>
    </location>
</feature>
<keyword evidence="10" id="KW-1185">Reference proteome</keyword>
<keyword evidence="2" id="KW-0808">Transferase</keyword>
<feature type="transmembrane region" description="Helical" evidence="8">
    <location>
        <begin position="94"/>
        <end position="113"/>
    </location>
</feature>
<keyword evidence="6" id="KW-0012">Acyltransferase</keyword>
<dbReference type="GO" id="GO:0047184">
    <property type="term" value="F:1-acylglycerophosphocholine O-acyltransferase activity"/>
    <property type="evidence" value="ECO:0007669"/>
    <property type="project" value="TreeGrafter"/>
</dbReference>
<evidence type="ECO:0000313" key="9">
    <source>
        <dbReference type="EMBL" id="KAG2206027.1"/>
    </source>
</evidence>